<proteinExistence type="predicted"/>
<keyword evidence="1" id="KW-0472">Membrane</keyword>
<keyword evidence="1" id="KW-1133">Transmembrane helix</keyword>
<protein>
    <submittedName>
        <fullName evidence="2">Nucleoside permease NupC</fullName>
    </submittedName>
</protein>
<name>A0ABV2PTD3_9GAMM</name>
<dbReference type="Proteomes" id="UP001549251">
    <property type="component" value="Unassembled WGS sequence"/>
</dbReference>
<keyword evidence="3" id="KW-1185">Reference proteome</keyword>
<accession>A0ABV2PTD3</accession>
<feature type="transmembrane region" description="Helical" evidence="1">
    <location>
        <begin position="38"/>
        <end position="71"/>
    </location>
</feature>
<evidence type="ECO:0000256" key="1">
    <source>
        <dbReference type="SAM" id="Phobius"/>
    </source>
</evidence>
<sequence length="95" mass="9999">MISLLAFVFAACSAIAWYAASPHCLWPALRGHPRAARVAGSVLALLSLVSWIDVLGGAAGLCAMLASWMLALAVQPYLAWFIGTPDADVTVVEKD</sequence>
<evidence type="ECO:0000313" key="2">
    <source>
        <dbReference type="EMBL" id="MET4568289.1"/>
    </source>
</evidence>
<comment type="caution">
    <text evidence="2">The sequence shown here is derived from an EMBL/GenBank/DDBJ whole genome shotgun (WGS) entry which is preliminary data.</text>
</comment>
<gene>
    <name evidence="2" type="ORF">ABIE04_000616</name>
</gene>
<organism evidence="2 3">
    <name type="scientific">Rhodanobacter soli</name>
    <dbReference type="NCBI Taxonomy" id="590609"/>
    <lineage>
        <taxon>Bacteria</taxon>
        <taxon>Pseudomonadati</taxon>
        <taxon>Pseudomonadota</taxon>
        <taxon>Gammaproteobacteria</taxon>
        <taxon>Lysobacterales</taxon>
        <taxon>Rhodanobacteraceae</taxon>
        <taxon>Rhodanobacter</taxon>
    </lineage>
</organism>
<reference evidence="2 3" key="1">
    <citation type="submission" date="2024-06" db="EMBL/GenBank/DDBJ databases">
        <title>Sorghum-associated microbial communities from plants grown in Nebraska, USA.</title>
        <authorList>
            <person name="Schachtman D."/>
        </authorList>
    </citation>
    <scope>NUCLEOTIDE SEQUENCE [LARGE SCALE GENOMIC DNA]</scope>
    <source>
        <strain evidence="2 3">1757</strain>
    </source>
</reference>
<keyword evidence="1" id="KW-0812">Transmembrane</keyword>
<dbReference type="EMBL" id="JBEPSD010000001">
    <property type="protein sequence ID" value="MET4568289.1"/>
    <property type="molecule type" value="Genomic_DNA"/>
</dbReference>
<evidence type="ECO:0000313" key="3">
    <source>
        <dbReference type="Proteomes" id="UP001549251"/>
    </source>
</evidence>
<dbReference type="RefSeq" id="WP_354547121.1">
    <property type="nucleotide sequence ID" value="NZ_JBEPSD010000001.1"/>
</dbReference>